<sequence length="176" mass="20763">MSQYFNKTLIGKTRTLAQAPRVLQTVRPRVDKKTTKHDVYVSYEREEGYICPARLQNYYQNNTFYDFATRKSGDSAQYRERTKKPKTPGSKQSDALRLLTISTMWGKNFIVDLKFWDKEHFHKIYGTIFQQDNIIAGFHIGEDITLVLTKFGYLDQEKELARKRRDNIDYILLCCV</sequence>
<dbReference type="WBParaSite" id="nRc.2.0.1.t41248-RA">
    <property type="protein sequence ID" value="nRc.2.0.1.t41248-RA"/>
    <property type="gene ID" value="nRc.2.0.1.g41248"/>
</dbReference>
<protein>
    <submittedName>
        <fullName evidence="2">Uncharacterized protein</fullName>
    </submittedName>
</protein>
<dbReference type="AlphaFoldDB" id="A0A915KUJ2"/>
<dbReference type="Proteomes" id="UP000887565">
    <property type="component" value="Unplaced"/>
</dbReference>
<evidence type="ECO:0000313" key="1">
    <source>
        <dbReference type="Proteomes" id="UP000887565"/>
    </source>
</evidence>
<keyword evidence="1" id="KW-1185">Reference proteome</keyword>
<name>A0A915KUJ2_ROMCU</name>
<accession>A0A915KUJ2</accession>
<reference evidence="2" key="1">
    <citation type="submission" date="2022-11" db="UniProtKB">
        <authorList>
            <consortium name="WormBaseParasite"/>
        </authorList>
    </citation>
    <scope>IDENTIFICATION</scope>
</reference>
<proteinExistence type="predicted"/>
<organism evidence="1 2">
    <name type="scientific">Romanomermis culicivorax</name>
    <name type="common">Nematode worm</name>
    <dbReference type="NCBI Taxonomy" id="13658"/>
    <lineage>
        <taxon>Eukaryota</taxon>
        <taxon>Metazoa</taxon>
        <taxon>Ecdysozoa</taxon>
        <taxon>Nematoda</taxon>
        <taxon>Enoplea</taxon>
        <taxon>Dorylaimia</taxon>
        <taxon>Mermithida</taxon>
        <taxon>Mermithoidea</taxon>
        <taxon>Mermithidae</taxon>
        <taxon>Romanomermis</taxon>
    </lineage>
</organism>
<evidence type="ECO:0000313" key="2">
    <source>
        <dbReference type="WBParaSite" id="nRc.2.0.1.t41248-RA"/>
    </source>
</evidence>